<comment type="caution">
    <text evidence="2">The sequence shown here is derived from an EMBL/GenBank/DDBJ whole genome shotgun (WGS) entry which is preliminary data.</text>
</comment>
<gene>
    <name evidence="2" type="ORF">I5E68_00805</name>
</gene>
<dbReference type="Pfam" id="PF06698">
    <property type="entry name" value="DUF1192"/>
    <property type="match status" value="1"/>
</dbReference>
<sequence>MDDDDRPRRHSSGHELGLASQLASESLERYSLDELDERISLLQTEIQRIEAHRTASARHMLAAQALFSSGPSGSSS</sequence>
<dbReference type="EMBL" id="JADZGI010000001">
    <property type="protein sequence ID" value="MBH0111489.1"/>
    <property type="molecule type" value="Genomic_DNA"/>
</dbReference>
<evidence type="ECO:0000313" key="3">
    <source>
        <dbReference type="Proteomes" id="UP000617634"/>
    </source>
</evidence>
<feature type="region of interest" description="Disordered" evidence="1">
    <location>
        <begin position="1"/>
        <end position="20"/>
    </location>
</feature>
<protein>
    <submittedName>
        <fullName evidence="2">DUF1192 domain-containing protein</fullName>
    </submittedName>
</protein>
<accession>A0A931MJJ4</accession>
<organism evidence="2 3">
    <name type="scientific">Novosphingobium aureum</name>
    <dbReference type="NCBI Taxonomy" id="2792964"/>
    <lineage>
        <taxon>Bacteria</taxon>
        <taxon>Pseudomonadati</taxon>
        <taxon>Pseudomonadota</taxon>
        <taxon>Alphaproteobacteria</taxon>
        <taxon>Sphingomonadales</taxon>
        <taxon>Sphingomonadaceae</taxon>
        <taxon>Novosphingobium</taxon>
    </lineage>
</organism>
<dbReference type="InterPro" id="IPR009579">
    <property type="entry name" value="DUF1192"/>
</dbReference>
<keyword evidence="3" id="KW-1185">Reference proteome</keyword>
<dbReference type="RefSeq" id="WP_197159870.1">
    <property type="nucleotide sequence ID" value="NZ_JADZGI010000001.1"/>
</dbReference>
<evidence type="ECO:0000256" key="1">
    <source>
        <dbReference type="SAM" id="MobiDB-lite"/>
    </source>
</evidence>
<dbReference type="AlphaFoldDB" id="A0A931MJJ4"/>
<proteinExistence type="predicted"/>
<reference evidence="2" key="1">
    <citation type="submission" date="2020-11" db="EMBL/GenBank/DDBJ databases">
        <title>Novosphingobium aureum sp. nov., a marine bacterium isolated from sediment of a salt flat.</title>
        <authorList>
            <person name="Yoo Y."/>
            <person name="Kim J.-J."/>
        </authorList>
    </citation>
    <scope>NUCLEOTIDE SEQUENCE</scope>
    <source>
        <strain evidence="2">YJ-S2-02</strain>
    </source>
</reference>
<name>A0A931MJJ4_9SPHN</name>
<evidence type="ECO:0000313" key="2">
    <source>
        <dbReference type="EMBL" id="MBH0111489.1"/>
    </source>
</evidence>
<dbReference type="Proteomes" id="UP000617634">
    <property type="component" value="Unassembled WGS sequence"/>
</dbReference>